<feature type="domain" description="B30.2/SPRY" evidence="2">
    <location>
        <begin position="1754"/>
        <end position="1938"/>
    </location>
</feature>
<dbReference type="InterPro" id="IPR001870">
    <property type="entry name" value="B30.2/SPRY"/>
</dbReference>
<dbReference type="PROSITE" id="PS50188">
    <property type="entry name" value="B302_SPRY"/>
    <property type="match status" value="1"/>
</dbReference>
<dbReference type="InterPro" id="IPR044736">
    <property type="entry name" value="Gid1/RanBPM/SPLA_SPRY"/>
</dbReference>
<keyword evidence="4" id="KW-1185">Reference proteome</keyword>
<evidence type="ECO:0000256" key="1">
    <source>
        <dbReference type="SAM" id="MobiDB-lite"/>
    </source>
</evidence>
<dbReference type="OrthoDB" id="258495at2759"/>
<reference evidence="3 4" key="1">
    <citation type="journal article" date="2013" name="PLoS ONE">
        <title>Predicting the Proteins of Angomonas deanei, Strigomonas culicis and Their Respective Endosymbionts Reveals New Aspects of the Trypanosomatidae Family.</title>
        <authorList>
            <person name="Motta M.C."/>
            <person name="Martins A.C."/>
            <person name="de Souza S.S."/>
            <person name="Catta-Preta C.M."/>
            <person name="Silva R."/>
            <person name="Klein C.C."/>
            <person name="de Almeida L.G."/>
            <person name="de Lima Cunha O."/>
            <person name="Ciapina L.P."/>
            <person name="Brocchi M."/>
            <person name="Colabardini A.C."/>
            <person name="de Araujo Lima B."/>
            <person name="Machado C.R."/>
            <person name="de Almeida Soares C.M."/>
            <person name="Probst C.M."/>
            <person name="de Menezes C.B."/>
            <person name="Thompson C.E."/>
            <person name="Bartholomeu D.C."/>
            <person name="Gradia D.F."/>
            <person name="Pavoni D.P."/>
            <person name="Grisard E.C."/>
            <person name="Fantinatti-Garboggini F."/>
            <person name="Marchini F.K."/>
            <person name="Rodrigues-Luiz G.F."/>
            <person name="Wagner G."/>
            <person name="Goldman G.H."/>
            <person name="Fietto J.L."/>
            <person name="Elias M.C."/>
            <person name="Goldman M.H."/>
            <person name="Sagot M.F."/>
            <person name="Pereira M."/>
            <person name="Stoco P.H."/>
            <person name="de Mendonca-Neto R.P."/>
            <person name="Teixeira S.M."/>
            <person name="Maciel T.E."/>
            <person name="de Oliveira Mendes T.A."/>
            <person name="Urmenyi T.P."/>
            <person name="de Souza W."/>
            <person name="Schenkman S."/>
            <person name="de Vasconcelos A.T."/>
        </authorList>
    </citation>
    <scope>NUCLEOTIDE SEQUENCE [LARGE SCALE GENOMIC DNA]</scope>
</reference>
<dbReference type="PANTHER" id="PTHR46654">
    <property type="entry name" value="E3 UBIQUITIN-PROTEIN LIGASE HECTD3"/>
    <property type="match status" value="1"/>
</dbReference>
<feature type="region of interest" description="Disordered" evidence="1">
    <location>
        <begin position="1"/>
        <end position="55"/>
    </location>
</feature>
<dbReference type="SUPFAM" id="SSF49899">
    <property type="entry name" value="Concanavalin A-like lectins/glucanases"/>
    <property type="match status" value="1"/>
</dbReference>
<dbReference type="GO" id="GO:0005737">
    <property type="term" value="C:cytoplasm"/>
    <property type="evidence" value="ECO:0007669"/>
    <property type="project" value="TreeGrafter"/>
</dbReference>
<feature type="non-terminal residue" evidence="3">
    <location>
        <position position="2564"/>
    </location>
</feature>
<feature type="compositionally biased region" description="Polar residues" evidence="1">
    <location>
        <begin position="1"/>
        <end position="26"/>
    </location>
</feature>
<comment type="caution">
    <text evidence="3">The sequence shown here is derived from an EMBL/GenBank/DDBJ whole genome shotgun (WGS) entry which is preliminary data.</text>
</comment>
<name>S9V4D1_9TRYP</name>
<accession>S9V4D1</accession>
<dbReference type="Gene3D" id="2.60.120.920">
    <property type="match status" value="1"/>
</dbReference>
<proteinExistence type="predicted"/>
<dbReference type="InterPro" id="IPR003877">
    <property type="entry name" value="SPRY_dom"/>
</dbReference>
<dbReference type="InterPro" id="IPR013320">
    <property type="entry name" value="ConA-like_dom_sf"/>
</dbReference>
<dbReference type="PANTHER" id="PTHR46654:SF1">
    <property type="entry name" value="E3 UBIQUITIN-PROTEIN LIGASE HECTD3"/>
    <property type="match status" value="1"/>
</dbReference>
<dbReference type="InterPro" id="IPR042469">
    <property type="entry name" value="HECTD3"/>
</dbReference>
<evidence type="ECO:0000259" key="2">
    <source>
        <dbReference type="PROSITE" id="PS50188"/>
    </source>
</evidence>
<dbReference type="GO" id="GO:0004842">
    <property type="term" value="F:ubiquitin-protein transferase activity"/>
    <property type="evidence" value="ECO:0007669"/>
    <property type="project" value="InterPro"/>
</dbReference>
<evidence type="ECO:0000313" key="4">
    <source>
        <dbReference type="Proteomes" id="UP000015354"/>
    </source>
</evidence>
<dbReference type="Pfam" id="PF00622">
    <property type="entry name" value="SPRY"/>
    <property type="match status" value="1"/>
</dbReference>
<organism evidence="3 4">
    <name type="scientific">Strigomonas culicis</name>
    <dbReference type="NCBI Taxonomy" id="28005"/>
    <lineage>
        <taxon>Eukaryota</taxon>
        <taxon>Discoba</taxon>
        <taxon>Euglenozoa</taxon>
        <taxon>Kinetoplastea</taxon>
        <taxon>Metakinetoplastina</taxon>
        <taxon>Trypanosomatida</taxon>
        <taxon>Trypanosomatidae</taxon>
        <taxon>Strigomonadinae</taxon>
        <taxon>Strigomonas</taxon>
    </lineage>
</organism>
<protein>
    <recommendedName>
        <fullName evidence="2">B30.2/SPRY domain-containing protein</fullName>
    </recommendedName>
</protein>
<dbReference type="InterPro" id="IPR043136">
    <property type="entry name" value="B30.2/SPRY_sf"/>
</dbReference>
<gene>
    <name evidence="3" type="ORF">STCU_08501</name>
</gene>
<dbReference type="EMBL" id="ATMH01008501">
    <property type="protein sequence ID" value="EPY21761.1"/>
    <property type="molecule type" value="Genomic_DNA"/>
</dbReference>
<sequence length="2564" mass="285718">MPSATTLSDVYSSLSGEDISDVQSENASEEGNSDYSSDNSLRPSALEQAEQARTTGRRLQLQQATGFADGGSSVPGVLQRESCLPQVYKFFSDGGGEWKTTIPKLNSEFLNYEKTEIFVLKDLVSFSLTDLFSHAWHLLPLTDQGSSYGRFVQLPNPPNVFETHNTERDAVASFLVRTASALDHTRETISHFLLRHAVVKSAVTEEALRLKHCSATLCSLDDLTFKPSWESEVETITNSYLEDDQNEAEVSLFDFSVVFAVPVLDVRMSLQNLQMLDFLVSKCIKRSNFEILSSWGVQHITRVLLYQLELEAQKKWVEDRRWISEAYALLYKIVIVSGDINKLLSLFRWGYRFDKFIDVLSVKGLQTLLCAIEHRNFGRKRLTLPTNVPRGEVVSLHQPFEALSVSTVLGLCVQFQDSTPTVVVVCEKGVFRFSLRAPYELVESNQFYNVTKCMGVYDEGERIAVITTGGVDYLNTLSLHKVETWACPYDETERDAFYVYTGIHRFVKPHVRFGSPARPYFSGDYQSGVMDPLSLSVRRKCESFSVQFCLLPMPPATHTEMKLLTLVSEEKHVVNVSVFLNPNKATLRILFENGTDTFAEVEEPVKLEWVQWSATLQFVNEIASWTIYRNGALCHTKGKSGVLFRPSSQLVVPHLASGMFYGYISSLDVWTKALDVSEMRGTGGERSVLAQFSLFSFNMSEGVGGCLHDTSGKVIWKFKSMQWRNPPSSPPVASPSKQSSVAWKPSGRYYCVTNNIEIAVIEDELATWIDMDGHIIEQTDTKLRPSDCCYYVPKTGKLFLAMQEACGLRIIPTNSPPSDVLNSVPSIIENERFHKRFVDALPRSEGSILSLDFEKYLMLQVNARLLLENSIYHSSHLLLSFTCLSQYCLQTVGRVLCICTELMERIRLNTVKVTDELLLCICGRLLIKETTLMERHCPQKVISSAVEIFDFLQTVDQSSYTFMGEAVSIFRHLHSFMLAECVSHEYQLQLICDSTNLCEIKPLLEPRSVPELVMSVIKKKLKKPLMKFLDRLKKECEVNARAMLLGEKLDFDCAPSMLSALLGMLSQTYFIEWHLVSVALVCSLCKNILRTYEEVFMTSEERKSNTNRLRQTAMGTVIFPVIHYLYDMEWEPSIAADALNVLHSTRQLLVPYSLAVKKYPPQHFTEIHSFTVAAETPLPYTASLSLSHAQSIVVEVAVDSSDSTSGGGELPSVTISVIDSVTLRRSSELVSPGRVQFGAGGLLSIALSGKEATTTKPISFTIHAIVNVVADKSLWISDLCSAFGQVTISTSEGALQRLRKNESGQKCAHPCLFAGGLFDDVLKRVKTLKMSHSAKALDYAKEVQAMLLNLAEGREGILSDVWSNTFEALKPPYKSKLMDAFRWCSCVIAWFTVHSSDTKLVCDALAKAMSWLKKKSFLLLEALQQGKEQSIIERARFLLRLVLPRFFSEKLLQDTMIVEGPVDFTTHSSNNNNNNANISKGFSRGELSVESRVGYSMRPEVKDVASRRIAAASTSRQVLNASVHAFGHTPKPDTELLPNEVLVFLLEQGEADDLSVFSNLLVCRTQQAVLEAIVLDLFREILQTPSKDKSDGLFTLLLNTVVRLKISEGKEESSSTRAEASSSPLSSPLFSKRLQGCGLVCEVKLQKSWGLFIHEVLKELMKSFRTDFELVRGQVIATCAVLCRTWTVLDLQLLRPSEIFEFLSGAMLTALTGKLNDMTLSGDQSTTAYWESKGLFDLFHRCLVVPNSLLQVTEEGVNIISGEVQALHVENASVVCTARNSWKPLVGDCKIRSRFEDSDAYANYGLPCVVSELPDVLYFEVTVDLSLSDVPQLAIGLSGAPVASTETLPPDSIVFGSDGNVSYKDQSVKSIRFSERWRVGDTLGCGVFAPDNSVFFTHNGEFLGVAFPASFRVFIPFVEAHASGTLLKLIVNFGTEQPFKFDLSRVHGLSRCKSVTCSAVCDSVLLTTNYLIASCHSLLANSEGDAPHGDRECASTIVEAAALFLKGQILTLVEQCATLTGSEEEHADTHREQLFLILGRLFHLLTCLLDFFSLAIITRQACLHVYELCALCLSRARDKKTKLLAARCLMTLCEKAHSVFLSECMEQAQQFIHPEETVQCLVDLARLSTTDASNAPLPLPKWSGNTNLVAGKGTFYAASPLPACGTHVIGFRLRRRQQRGQGVGAPLGGCYYIGLSHGHPPISSMASLIGRSDVYILQDTDDQDQVPHLLLRRYSIPRNEHRRIYGNDEIVWIEWNADAGEITYYRENMSLIGLAFANIQRVDNLYPIVYMFNDDASCELVPPPQAVKNSLECWSAYLRRSMAVYTLQQLHTTAYYTSAVSQFVQRCLHVLDRDVQCCSIALALLGGERSFFLCEHDTYGLVVVYAVANVSRRAIVHLATDDSKTLFAVSHDSLKPSFVQTALFAAGGTESNRCAVLLLKELQTCLSEAMIVAPLLCEEQESRVEIEKAFEQSIAEVSTLDMITILQESYANRKTLVKSEPNPFEMTDTFTFRQSSCECLFDITPNVVERFHSSAGLYIPNPSTAVTTGPHCSVIRCAPILQES</sequence>
<evidence type="ECO:0000313" key="3">
    <source>
        <dbReference type="EMBL" id="EPY21761.1"/>
    </source>
</evidence>
<feature type="compositionally biased region" description="Polar residues" evidence="1">
    <location>
        <begin position="33"/>
        <end position="42"/>
    </location>
</feature>
<dbReference type="SMART" id="SM00449">
    <property type="entry name" value="SPRY"/>
    <property type="match status" value="1"/>
</dbReference>
<dbReference type="Proteomes" id="UP000015354">
    <property type="component" value="Unassembled WGS sequence"/>
</dbReference>
<dbReference type="CDD" id="cd12885">
    <property type="entry name" value="SPRY_RanBP_like"/>
    <property type="match status" value="1"/>
</dbReference>